<dbReference type="PROSITE" id="PS50956">
    <property type="entry name" value="HTH_ASNC_2"/>
    <property type="match status" value="1"/>
</dbReference>
<dbReference type="SUPFAM" id="SSF75011">
    <property type="entry name" value="3-carboxy-cis,cis-mucoante lactonizing enzyme"/>
    <property type="match status" value="1"/>
</dbReference>
<dbReference type="OrthoDB" id="443498at2759"/>
<gene>
    <name evidence="5" type="primary">fl11</name>
    <name evidence="5" type="ORF">SNEC2469_LOCUS10509</name>
</gene>
<protein>
    <submittedName>
        <fullName evidence="5">Fl11 protein</fullName>
    </submittedName>
</protein>
<dbReference type="InterPro" id="IPR011991">
    <property type="entry name" value="ArsR-like_HTH"/>
</dbReference>
<dbReference type="InterPro" id="IPR019887">
    <property type="entry name" value="Tscrpt_reg_AsnC/Lrp_C"/>
</dbReference>
<name>A0A812QJW1_9DINO</name>
<feature type="domain" description="HTH asnC-type" evidence="4">
    <location>
        <begin position="820"/>
        <end position="881"/>
    </location>
</feature>
<dbReference type="AlphaFoldDB" id="A0A812QJW1"/>
<evidence type="ECO:0000313" key="5">
    <source>
        <dbReference type="EMBL" id="CAE7387216.1"/>
    </source>
</evidence>
<evidence type="ECO:0000256" key="2">
    <source>
        <dbReference type="ARBA" id="ARBA00023125"/>
    </source>
</evidence>
<dbReference type="Proteomes" id="UP000601435">
    <property type="component" value="Unassembled WGS sequence"/>
</dbReference>
<sequence length="1068" mass="115633">MRAYAYIDGLIGEKRGPDELAMIGLPLEGAGLTGRIGVSNSVINPVYSIAASPDGNTIFVAETHTAQEAGDRLIGDLQPGTTLRAIDVSDVAQPRLLDQVEVGTRPLGVSVSPDGQTLVLATRTPGRPLTFVSYRDGGFGEARQFALENVSPMMELPDLGQMPHHAEWHPSEDVVAVTLNLRNQVQFYRVSRDADGNVEEVTQWGNSVATAKWPMSGKFSRDGRFFVSNDLQWGPDVGPDGNGSYAPPSQLTAIRLADFGAAAPRHYVMGGVSVPQHAESLAFSNDGTMIVTLNLGQTWIPEGEPDHSLSSLSLVTFDVETGLMRHAGDWEMAGILPEGVAFDASDNYVVAGVFEYDGPEPRASALEFWSVKREADRLPRLVPTGFTVETGPGAHSLIVVRSSMRQILLSALFLTSLSAFAMADDLQSLSSGFDGPDDLAAWSEHLPAGFTRKWREPRVEDGRLVLQPLSSGWFEDNQAGHLFHPVAGDFIATTRLEVTGTDAALPQTPFSLAGLFVRAPRSVSADGWVPGQENWLFFSIGTAAPAGQPHYEIKTTTNSLSTLKILPSPTGPVDLRIARQGELFTLLARVPDGAWEVVEQIIRPDLPESLNVGLTAYSDYGSVAPIYPDFQRYNTEGAVEEKADLIAYVDSFALRRPATGRIPVANLDAPEILEAIATRRRGDHLDLHEPVVLQRLHHDGGGGNAAPVERPQPGGLIGLPEGGVPQVAGQAHDVVRRHLGLGQDAAEIRPDQRELGVQTLRRPALGVEPHGAADEEQSVRPPDLKCVQIVVGGVEAVRQFRLINEETEYLRPNGRSARPLDAFDRRILAALTEDARLTYAEVGRRAGLSAPAVHERVRRLRASGALAGTTTRIDGPSVGKPFLAFVHVDADGWGKSQRMMRLARFPEVEEMHSVAGDTCVILKVRTASARDLEAFLSQLYVLPGVRGTRSFVVLSTYLERPVQAEVTSAWPDAILLEVFAEEGERETVEGGGIVQVCSMTGLWNDGQFARSSLAVPDRGRLRNKVEAISIAVTDQDRMRDRVADVLVAVILMDGKSYGLGDRPDVFRG</sequence>
<dbReference type="Gene3D" id="3.30.70.920">
    <property type="match status" value="1"/>
</dbReference>
<dbReference type="SMART" id="SM00344">
    <property type="entry name" value="HTH_ASNC"/>
    <property type="match status" value="1"/>
</dbReference>
<dbReference type="GO" id="GO:0043200">
    <property type="term" value="P:response to amino acid"/>
    <property type="evidence" value="ECO:0007669"/>
    <property type="project" value="TreeGrafter"/>
</dbReference>
<evidence type="ECO:0000313" key="6">
    <source>
        <dbReference type="Proteomes" id="UP000601435"/>
    </source>
</evidence>
<evidence type="ECO:0000256" key="1">
    <source>
        <dbReference type="ARBA" id="ARBA00023015"/>
    </source>
</evidence>
<dbReference type="CDD" id="cd00090">
    <property type="entry name" value="HTH_ARSR"/>
    <property type="match status" value="1"/>
</dbReference>
<keyword evidence="6" id="KW-1185">Reference proteome</keyword>
<dbReference type="InterPro" id="IPR011008">
    <property type="entry name" value="Dimeric_a/b-barrel"/>
</dbReference>
<dbReference type="InterPro" id="IPR019888">
    <property type="entry name" value="Tscrpt_reg_AsnC-like"/>
</dbReference>
<dbReference type="GO" id="GO:0005829">
    <property type="term" value="C:cytosol"/>
    <property type="evidence" value="ECO:0007669"/>
    <property type="project" value="TreeGrafter"/>
</dbReference>
<keyword evidence="3" id="KW-0804">Transcription</keyword>
<dbReference type="PANTHER" id="PTHR30154:SF53">
    <property type="entry name" value="HTH-TYPE TRANSCRIPTIONAL REGULATOR LRPC"/>
    <property type="match status" value="1"/>
</dbReference>
<dbReference type="InterPro" id="IPR000485">
    <property type="entry name" value="AsnC-type_HTH_dom"/>
</dbReference>
<comment type="caution">
    <text evidence="5">The sequence shown here is derived from an EMBL/GenBank/DDBJ whole genome shotgun (WGS) entry which is preliminary data.</text>
</comment>
<dbReference type="SUPFAM" id="SSF46785">
    <property type="entry name" value="Winged helix' DNA-binding domain"/>
    <property type="match status" value="1"/>
</dbReference>
<dbReference type="Pfam" id="PF01037">
    <property type="entry name" value="AsnC_trans_reg"/>
    <property type="match status" value="1"/>
</dbReference>
<dbReference type="InterPro" id="IPR015943">
    <property type="entry name" value="WD40/YVTN_repeat-like_dom_sf"/>
</dbReference>
<keyword evidence="2" id="KW-0238">DNA-binding</keyword>
<dbReference type="Gene3D" id="1.10.10.10">
    <property type="entry name" value="Winged helix-like DNA-binding domain superfamily/Winged helix DNA-binding domain"/>
    <property type="match status" value="1"/>
</dbReference>
<evidence type="ECO:0000256" key="3">
    <source>
        <dbReference type="ARBA" id="ARBA00023163"/>
    </source>
</evidence>
<dbReference type="InterPro" id="IPR036390">
    <property type="entry name" value="WH_DNA-bd_sf"/>
</dbReference>
<proteinExistence type="predicted"/>
<dbReference type="EMBL" id="CAJNJA010016742">
    <property type="protein sequence ID" value="CAE7387216.1"/>
    <property type="molecule type" value="Genomic_DNA"/>
</dbReference>
<dbReference type="Pfam" id="PF13404">
    <property type="entry name" value="HTH_AsnC-type"/>
    <property type="match status" value="1"/>
</dbReference>
<dbReference type="PANTHER" id="PTHR30154">
    <property type="entry name" value="LEUCINE-RESPONSIVE REGULATORY PROTEIN"/>
    <property type="match status" value="1"/>
</dbReference>
<evidence type="ECO:0000259" key="4">
    <source>
        <dbReference type="PROSITE" id="PS50956"/>
    </source>
</evidence>
<reference evidence="5" key="1">
    <citation type="submission" date="2021-02" db="EMBL/GenBank/DDBJ databases">
        <authorList>
            <person name="Dougan E. K."/>
            <person name="Rhodes N."/>
            <person name="Thang M."/>
            <person name="Chan C."/>
        </authorList>
    </citation>
    <scope>NUCLEOTIDE SEQUENCE</scope>
</reference>
<dbReference type="GO" id="GO:0043565">
    <property type="term" value="F:sequence-specific DNA binding"/>
    <property type="evidence" value="ECO:0007669"/>
    <property type="project" value="InterPro"/>
</dbReference>
<dbReference type="PRINTS" id="PR00033">
    <property type="entry name" value="HTHASNC"/>
</dbReference>
<dbReference type="InterPro" id="IPR036388">
    <property type="entry name" value="WH-like_DNA-bd_sf"/>
</dbReference>
<accession>A0A812QJW1</accession>
<dbReference type="Gene3D" id="2.130.10.10">
    <property type="entry name" value="YVTN repeat-like/Quinoprotein amine dehydrogenase"/>
    <property type="match status" value="1"/>
</dbReference>
<organism evidence="5 6">
    <name type="scientific">Symbiodinium necroappetens</name>
    <dbReference type="NCBI Taxonomy" id="1628268"/>
    <lineage>
        <taxon>Eukaryota</taxon>
        <taxon>Sar</taxon>
        <taxon>Alveolata</taxon>
        <taxon>Dinophyceae</taxon>
        <taxon>Suessiales</taxon>
        <taxon>Symbiodiniaceae</taxon>
        <taxon>Symbiodinium</taxon>
    </lineage>
</organism>
<dbReference type="SUPFAM" id="SSF54909">
    <property type="entry name" value="Dimeric alpha+beta barrel"/>
    <property type="match status" value="1"/>
</dbReference>
<dbReference type="Gene3D" id="2.60.120.200">
    <property type="match status" value="1"/>
</dbReference>
<keyword evidence="1" id="KW-0805">Transcription regulation</keyword>